<dbReference type="PANTHER" id="PTHR48207">
    <property type="entry name" value="SUCCINATE--HYDROXYMETHYLGLUTARATE COA-TRANSFERASE"/>
    <property type="match status" value="1"/>
</dbReference>
<evidence type="ECO:0000256" key="1">
    <source>
        <dbReference type="ARBA" id="ARBA00022679"/>
    </source>
</evidence>
<organism evidence="3">
    <name type="scientific">marine metagenome</name>
    <dbReference type="NCBI Taxonomy" id="408172"/>
    <lineage>
        <taxon>unclassified sequences</taxon>
        <taxon>metagenomes</taxon>
        <taxon>ecological metagenomes</taxon>
    </lineage>
</organism>
<keyword evidence="1" id="KW-0808">Transferase</keyword>
<gene>
    <name evidence="3" type="ORF">METZ01_LOCUS378871</name>
</gene>
<feature type="transmembrane region" description="Helical" evidence="2">
    <location>
        <begin position="20"/>
        <end position="38"/>
    </location>
</feature>
<dbReference type="EMBL" id="UINC01139460">
    <property type="protein sequence ID" value="SVD26017.1"/>
    <property type="molecule type" value="Genomic_DNA"/>
</dbReference>
<accession>A0A382TWJ7</accession>
<protein>
    <recommendedName>
        <fullName evidence="4">CoA transferase</fullName>
    </recommendedName>
</protein>
<sequence>VNNADKPSDLSAGWEIAFEYTISQFSCCFGFTLLVLIWKPLIIETAMKKETFFDEVRQDLPGPLSGVLVIEATTTWAGPMAGCILADFGARVIKIEHPTGDVTRNIPPMVPGSQLSIFNETVNRNKESLTVDLRSAQGKAIVLKLVEKADLFIENFRPGTLPEWGLGYHDLRKLKPDLVYVSVSGFGQFGPLSERVGYDPLAQNYTGWAALNGEPDGGPIKAPTFLADDLGGLHGAMAAMAALRHRDQTGEGQHVDVSLVDSIMFQSNGLASLGAMGLPTPRMGNQFSIAAPVNNCTC</sequence>
<keyword evidence="2" id="KW-0472">Membrane</keyword>
<keyword evidence="2" id="KW-0812">Transmembrane</keyword>
<dbReference type="Gene3D" id="3.40.50.10540">
    <property type="entry name" value="Crotonobetainyl-coa:carnitine coa-transferase, domain 1"/>
    <property type="match status" value="1"/>
</dbReference>
<dbReference type="PANTHER" id="PTHR48207:SF3">
    <property type="entry name" value="SUCCINATE--HYDROXYMETHYLGLUTARATE COA-TRANSFERASE"/>
    <property type="match status" value="1"/>
</dbReference>
<feature type="non-terminal residue" evidence="3">
    <location>
        <position position="298"/>
    </location>
</feature>
<proteinExistence type="predicted"/>
<name>A0A382TWJ7_9ZZZZ</name>
<dbReference type="GO" id="GO:0008410">
    <property type="term" value="F:CoA-transferase activity"/>
    <property type="evidence" value="ECO:0007669"/>
    <property type="project" value="TreeGrafter"/>
</dbReference>
<evidence type="ECO:0000313" key="3">
    <source>
        <dbReference type="EMBL" id="SVD26017.1"/>
    </source>
</evidence>
<dbReference type="InterPro" id="IPR050483">
    <property type="entry name" value="CoA-transferase_III_domain"/>
</dbReference>
<feature type="non-terminal residue" evidence="3">
    <location>
        <position position="1"/>
    </location>
</feature>
<dbReference type="AlphaFoldDB" id="A0A382TWJ7"/>
<evidence type="ECO:0000256" key="2">
    <source>
        <dbReference type="SAM" id="Phobius"/>
    </source>
</evidence>
<evidence type="ECO:0008006" key="4">
    <source>
        <dbReference type="Google" id="ProtNLM"/>
    </source>
</evidence>
<dbReference type="InterPro" id="IPR023606">
    <property type="entry name" value="CoA-Trfase_III_dom_1_sf"/>
</dbReference>
<dbReference type="SUPFAM" id="SSF89796">
    <property type="entry name" value="CoA-transferase family III (CaiB/BaiF)"/>
    <property type="match status" value="1"/>
</dbReference>
<dbReference type="InterPro" id="IPR003673">
    <property type="entry name" value="CoA-Trfase_fam_III"/>
</dbReference>
<dbReference type="Pfam" id="PF02515">
    <property type="entry name" value="CoA_transf_3"/>
    <property type="match status" value="1"/>
</dbReference>
<keyword evidence="2" id="KW-1133">Transmembrane helix</keyword>
<reference evidence="3" key="1">
    <citation type="submission" date="2018-05" db="EMBL/GenBank/DDBJ databases">
        <authorList>
            <person name="Lanie J.A."/>
            <person name="Ng W.-L."/>
            <person name="Kazmierczak K.M."/>
            <person name="Andrzejewski T.M."/>
            <person name="Davidsen T.M."/>
            <person name="Wayne K.J."/>
            <person name="Tettelin H."/>
            <person name="Glass J.I."/>
            <person name="Rusch D."/>
            <person name="Podicherti R."/>
            <person name="Tsui H.-C.T."/>
            <person name="Winkler M.E."/>
        </authorList>
    </citation>
    <scope>NUCLEOTIDE SEQUENCE</scope>
</reference>